<evidence type="ECO:0000313" key="3">
    <source>
        <dbReference type="Proteomes" id="UP001529510"/>
    </source>
</evidence>
<proteinExistence type="predicted"/>
<reference evidence="2 3" key="1">
    <citation type="submission" date="2024-05" db="EMBL/GenBank/DDBJ databases">
        <title>Genome sequencing and assembly of Indian major carp, Cirrhinus mrigala (Hamilton, 1822).</title>
        <authorList>
            <person name="Mohindra V."/>
            <person name="Chowdhury L.M."/>
            <person name="Lal K."/>
            <person name="Jena J.K."/>
        </authorList>
    </citation>
    <scope>NUCLEOTIDE SEQUENCE [LARGE SCALE GENOMIC DNA]</scope>
    <source>
        <strain evidence="2">CM1030</strain>
        <tissue evidence="2">Blood</tissue>
    </source>
</reference>
<comment type="caution">
    <text evidence="2">The sequence shown here is derived from an EMBL/GenBank/DDBJ whole genome shotgun (WGS) entry which is preliminary data.</text>
</comment>
<evidence type="ECO:0000313" key="2">
    <source>
        <dbReference type="EMBL" id="KAL0152710.1"/>
    </source>
</evidence>
<organism evidence="2 3">
    <name type="scientific">Cirrhinus mrigala</name>
    <name type="common">Mrigala</name>
    <dbReference type="NCBI Taxonomy" id="683832"/>
    <lineage>
        <taxon>Eukaryota</taxon>
        <taxon>Metazoa</taxon>
        <taxon>Chordata</taxon>
        <taxon>Craniata</taxon>
        <taxon>Vertebrata</taxon>
        <taxon>Euteleostomi</taxon>
        <taxon>Actinopterygii</taxon>
        <taxon>Neopterygii</taxon>
        <taxon>Teleostei</taxon>
        <taxon>Ostariophysi</taxon>
        <taxon>Cypriniformes</taxon>
        <taxon>Cyprinidae</taxon>
        <taxon>Labeoninae</taxon>
        <taxon>Labeonini</taxon>
        <taxon>Cirrhinus</taxon>
    </lineage>
</organism>
<gene>
    <name evidence="2" type="ORF">M9458_052433</name>
</gene>
<dbReference type="AlphaFoldDB" id="A0ABD0MT01"/>
<accession>A0ABD0MT01</accession>
<dbReference type="Proteomes" id="UP001529510">
    <property type="component" value="Unassembled WGS sequence"/>
</dbReference>
<feature type="region of interest" description="Disordered" evidence="1">
    <location>
        <begin position="39"/>
        <end position="76"/>
    </location>
</feature>
<protein>
    <submittedName>
        <fullName evidence="2">Uncharacterized protein</fullName>
    </submittedName>
</protein>
<keyword evidence="3" id="KW-1185">Reference proteome</keyword>
<dbReference type="EMBL" id="JAMKFB020000189">
    <property type="protein sequence ID" value="KAL0152710.1"/>
    <property type="molecule type" value="Genomic_DNA"/>
</dbReference>
<evidence type="ECO:0000256" key="1">
    <source>
        <dbReference type="SAM" id="MobiDB-lite"/>
    </source>
</evidence>
<sequence length="194" mass="20877">MCPVGVELLEYIQEQAGGTTETVSEAPGAYGSYSGGHATGAASYESTSTPAPRPSPEVGVAAWHSPSQSDTGLPPNLHPVVRPYVSPGRSPLGTDLQACCGTHRCLHHWPHTTGRQCWGFGRASSYTDINCLDQGERGAGPSCGALLAQSDLVPEELMLLVTAVPWQIPLRQDLLTQRRGTLWDLRLDLWKLYV</sequence>
<name>A0ABD0MT01_CIRMR</name>